<dbReference type="Pfam" id="PF06545">
    <property type="entry name" value="AllG"/>
    <property type="match status" value="1"/>
</dbReference>
<feature type="non-terminal residue" evidence="1">
    <location>
        <position position="147"/>
    </location>
</feature>
<proteinExistence type="predicted"/>
<evidence type="ECO:0000313" key="1">
    <source>
        <dbReference type="EMBL" id="SVC50270.1"/>
    </source>
</evidence>
<accession>A0A382MNT7</accession>
<gene>
    <name evidence="1" type="ORF">METZ01_LOCUS303124</name>
</gene>
<name>A0A382MNT7_9ZZZZ</name>
<dbReference type="Gene3D" id="1.10.10.660">
    <property type="entry name" value="conserved protein of unknown function from Enterococcus faecalis V583"/>
    <property type="match status" value="1"/>
</dbReference>
<reference evidence="1" key="1">
    <citation type="submission" date="2018-05" db="EMBL/GenBank/DDBJ databases">
        <authorList>
            <person name="Lanie J.A."/>
            <person name="Ng W.-L."/>
            <person name="Kazmierczak K.M."/>
            <person name="Andrzejewski T.M."/>
            <person name="Davidsen T.M."/>
            <person name="Wayne K.J."/>
            <person name="Tettelin H."/>
            <person name="Glass J.I."/>
            <person name="Rusch D."/>
            <person name="Podicherti R."/>
            <person name="Tsui H.-C.T."/>
            <person name="Winkler M.E."/>
        </authorList>
    </citation>
    <scope>NUCLEOTIDE SEQUENCE</scope>
</reference>
<dbReference type="Gene3D" id="3.90.1710.10">
    <property type="entry name" value="Enterococcus faecalis V583 domain"/>
    <property type="match status" value="1"/>
</dbReference>
<evidence type="ECO:0008006" key="2">
    <source>
        <dbReference type="Google" id="ProtNLM"/>
    </source>
</evidence>
<dbReference type="EMBL" id="UINC01094759">
    <property type="protein sequence ID" value="SVC50270.1"/>
    <property type="molecule type" value="Genomic_DNA"/>
</dbReference>
<organism evidence="1">
    <name type="scientific">marine metagenome</name>
    <dbReference type="NCBI Taxonomy" id="408172"/>
    <lineage>
        <taxon>unclassified sequences</taxon>
        <taxon>metagenomes</taxon>
        <taxon>ecological metagenomes</taxon>
    </lineage>
</organism>
<dbReference type="InterPro" id="IPR009499">
    <property type="entry name" value="AllG-like"/>
</dbReference>
<dbReference type="AlphaFoldDB" id="A0A382MNT7"/>
<dbReference type="InterPro" id="IPR024033">
    <property type="entry name" value="OXTCase_su_AllG_h-dom"/>
</dbReference>
<sequence>MANGIKEKIGDANKKAIDKVLTSNPILVDVKPAIEVVPGMKENMIMHAGPPIDWQNMCGPMKGAVMGTLLFEGLAETKDEAVKIIENGEIEFSPNHEHQVVGPMAGTTSASMPVFVVKDETHGNTAFARVVEDKVQFGDYGDEAVNG</sequence>
<protein>
    <recommendedName>
        <fullName evidence="2">DUF1116 domain-containing protein</fullName>
    </recommendedName>
</protein>